<dbReference type="InterPro" id="IPR008949">
    <property type="entry name" value="Isoprenoid_synthase_dom_sf"/>
</dbReference>
<dbReference type="Gene3D" id="1.10.600.10">
    <property type="entry name" value="Farnesyl Diphosphate Synthase"/>
    <property type="match status" value="1"/>
</dbReference>
<dbReference type="Pfam" id="PF00348">
    <property type="entry name" value="polyprenyl_synt"/>
    <property type="match status" value="1"/>
</dbReference>
<dbReference type="Proteomes" id="UP000255295">
    <property type="component" value="Unassembled WGS sequence"/>
</dbReference>
<dbReference type="EMBL" id="CP019980">
    <property type="protein sequence ID" value="AVK96915.1"/>
    <property type="molecule type" value="Genomic_DNA"/>
</dbReference>
<protein>
    <submittedName>
        <fullName evidence="8">Comq</fullName>
    </submittedName>
</protein>
<keyword evidence="3 6" id="KW-0808">Transferase</keyword>
<dbReference type="GO" id="GO:0046872">
    <property type="term" value="F:metal ion binding"/>
    <property type="evidence" value="ECO:0007669"/>
    <property type="project" value="UniProtKB-KW"/>
</dbReference>
<evidence type="ECO:0000313" key="10">
    <source>
        <dbReference type="Proteomes" id="UP000255295"/>
    </source>
</evidence>
<comment type="similarity">
    <text evidence="2 6">Belongs to the FPP/GGPP synthase family.</text>
</comment>
<organism evidence="7 9">
    <name type="scientific">Lysinibacillus sphaericus</name>
    <name type="common">Bacillus sphaericus</name>
    <dbReference type="NCBI Taxonomy" id="1421"/>
    <lineage>
        <taxon>Bacteria</taxon>
        <taxon>Bacillati</taxon>
        <taxon>Bacillota</taxon>
        <taxon>Bacilli</taxon>
        <taxon>Bacillales</taxon>
        <taxon>Bacillaceae</taxon>
        <taxon>Lysinibacillus</taxon>
    </lineage>
</organism>
<proteinExistence type="inferred from homology"/>
<evidence type="ECO:0000313" key="8">
    <source>
        <dbReference type="EMBL" id="SUV17243.1"/>
    </source>
</evidence>
<dbReference type="PANTHER" id="PTHR12001">
    <property type="entry name" value="GERANYLGERANYL PYROPHOSPHATE SYNTHASE"/>
    <property type="match status" value="1"/>
</dbReference>
<accession>A0A2S0K0J7</accession>
<gene>
    <name evidence="8" type="primary">comQ_2</name>
    <name evidence="7" type="ORF">LS41612_11910</name>
    <name evidence="8" type="ORF">NCTC10338_02336</name>
</gene>
<evidence type="ECO:0000256" key="2">
    <source>
        <dbReference type="ARBA" id="ARBA00006706"/>
    </source>
</evidence>
<name>A0A2S0K0J7_LYSSH</name>
<dbReference type="GeneID" id="48276903"/>
<evidence type="ECO:0000313" key="9">
    <source>
        <dbReference type="Proteomes" id="UP000238825"/>
    </source>
</evidence>
<dbReference type="InterPro" id="IPR000092">
    <property type="entry name" value="Polyprenyl_synt"/>
</dbReference>
<reference evidence="7 9" key="1">
    <citation type="submission" date="2017-03" db="EMBL/GenBank/DDBJ databases">
        <title>The whole genome sequencing and assembly of Lysinibacillus sphaericus DSM 28T strain.</title>
        <authorList>
            <person name="Lee Y.-J."/>
            <person name="Yi H."/>
            <person name="Bahn Y.-S."/>
            <person name="Kim J.F."/>
            <person name="Lee D.-W."/>
        </authorList>
    </citation>
    <scope>NUCLEOTIDE SEQUENCE [LARGE SCALE GENOMIC DNA]</scope>
    <source>
        <strain evidence="7 9">DSM 28</strain>
    </source>
</reference>
<evidence type="ECO:0000256" key="1">
    <source>
        <dbReference type="ARBA" id="ARBA00001946"/>
    </source>
</evidence>
<evidence type="ECO:0000313" key="7">
    <source>
        <dbReference type="EMBL" id="AVK96915.1"/>
    </source>
</evidence>
<sequence>MSLDVNNRLYSTMVDILETYVTNKDMKTQIYEFIDFKKEEGYLFGELVVLHYVIYNNKIENHIFKVAAAIELLILSFDILDDIEDQDNLSSPWVQHQNLSLNISSYLLFLCQLIIKESDFKHKYIALELLITKALRAIEGQHIDLLNNISCEDRYIDMVVLKSGSLTELACLIGTVLANPDKATEVQFYGSHIGVIGQIQNDMEGMKCWDGKNDLLNKKWTLPILYLLAVEQNHPVIEKIQNYYNGSIEKHEILELAKVIESLLEETGAFLYSKVTQQLYRNKAESSIMSLSITKKYKEALLKYI</sequence>
<dbReference type="InterPro" id="IPR033965">
    <property type="entry name" value="ComQ"/>
</dbReference>
<dbReference type="SUPFAM" id="SSF48576">
    <property type="entry name" value="Terpenoid synthases"/>
    <property type="match status" value="1"/>
</dbReference>
<evidence type="ECO:0000256" key="6">
    <source>
        <dbReference type="RuleBase" id="RU004466"/>
    </source>
</evidence>
<keyword evidence="4" id="KW-0479">Metal-binding</keyword>
<comment type="cofactor">
    <cofactor evidence="1">
        <name>Mg(2+)</name>
        <dbReference type="ChEBI" id="CHEBI:18420"/>
    </cofactor>
</comment>
<dbReference type="AlphaFoldDB" id="A0A2S0K0J7"/>
<dbReference type="SFLD" id="SFLDS00005">
    <property type="entry name" value="Isoprenoid_Synthase_Type_I"/>
    <property type="match status" value="1"/>
</dbReference>
<evidence type="ECO:0000256" key="3">
    <source>
        <dbReference type="ARBA" id="ARBA00022679"/>
    </source>
</evidence>
<dbReference type="PANTHER" id="PTHR12001:SF69">
    <property type="entry name" value="ALL TRANS-POLYPRENYL-DIPHOSPHATE SYNTHASE PDSS1"/>
    <property type="match status" value="1"/>
</dbReference>
<evidence type="ECO:0000256" key="5">
    <source>
        <dbReference type="ARBA" id="ARBA00022842"/>
    </source>
</evidence>
<evidence type="ECO:0000256" key="4">
    <source>
        <dbReference type="ARBA" id="ARBA00022723"/>
    </source>
</evidence>
<dbReference type="GO" id="GO:0008299">
    <property type="term" value="P:isoprenoid biosynthetic process"/>
    <property type="evidence" value="ECO:0007669"/>
    <property type="project" value="InterPro"/>
</dbReference>
<dbReference type="SFLD" id="SFLDG01211">
    <property type="entry name" value="Competence_Regulatory_Protein"/>
    <property type="match status" value="1"/>
</dbReference>
<dbReference type="RefSeq" id="WP_024361670.1">
    <property type="nucleotide sequence ID" value="NZ_BJNS01000010.1"/>
</dbReference>
<dbReference type="GO" id="GO:0004659">
    <property type="term" value="F:prenyltransferase activity"/>
    <property type="evidence" value="ECO:0007669"/>
    <property type="project" value="InterPro"/>
</dbReference>
<reference evidence="8 10" key="2">
    <citation type="submission" date="2018-06" db="EMBL/GenBank/DDBJ databases">
        <authorList>
            <consortium name="Pathogen Informatics"/>
            <person name="Doyle S."/>
        </authorList>
    </citation>
    <scope>NUCLEOTIDE SEQUENCE [LARGE SCALE GENOMIC DNA]</scope>
    <source>
        <strain evidence="8 10">NCTC10338</strain>
    </source>
</reference>
<dbReference type="CDD" id="cd00867">
    <property type="entry name" value="Trans_IPPS"/>
    <property type="match status" value="1"/>
</dbReference>
<dbReference type="EMBL" id="UFSZ01000001">
    <property type="protein sequence ID" value="SUV17243.1"/>
    <property type="molecule type" value="Genomic_DNA"/>
</dbReference>
<keyword evidence="5" id="KW-0460">Magnesium</keyword>
<dbReference type="Proteomes" id="UP000238825">
    <property type="component" value="Chromosome"/>
</dbReference>